<protein>
    <submittedName>
        <fullName evidence="1">Uncharacterized protein</fullName>
    </submittedName>
</protein>
<reference evidence="1" key="1">
    <citation type="journal article" date="2015" name="Nature">
        <title>Complex archaea that bridge the gap between prokaryotes and eukaryotes.</title>
        <authorList>
            <person name="Spang A."/>
            <person name="Saw J.H."/>
            <person name="Jorgensen S.L."/>
            <person name="Zaremba-Niedzwiedzka K."/>
            <person name="Martijn J."/>
            <person name="Lind A.E."/>
            <person name="van Eijk R."/>
            <person name="Schleper C."/>
            <person name="Guy L."/>
            <person name="Ettema T.J."/>
        </authorList>
    </citation>
    <scope>NUCLEOTIDE SEQUENCE</scope>
</reference>
<organism evidence="1">
    <name type="scientific">marine sediment metagenome</name>
    <dbReference type="NCBI Taxonomy" id="412755"/>
    <lineage>
        <taxon>unclassified sequences</taxon>
        <taxon>metagenomes</taxon>
        <taxon>ecological metagenomes</taxon>
    </lineage>
</organism>
<dbReference type="InterPro" id="IPR035198">
    <property type="entry name" value="SU10_MCP"/>
</dbReference>
<gene>
    <name evidence="1" type="ORF">LCGC14_0995630</name>
</gene>
<evidence type="ECO:0000313" key="1">
    <source>
        <dbReference type="EMBL" id="KKN14492.1"/>
    </source>
</evidence>
<dbReference type="EMBL" id="LAZR01003811">
    <property type="protein sequence ID" value="KKN14492.1"/>
    <property type="molecule type" value="Genomic_DNA"/>
</dbReference>
<comment type="caution">
    <text evidence="1">The sequence shown here is derived from an EMBL/GenBank/DDBJ whole genome shotgun (WGS) entry which is preliminary data.</text>
</comment>
<proteinExistence type="predicted"/>
<dbReference type="AlphaFoldDB" id="A0A0F9NQZ0"/>
<dbReference type="Pfam" id="PF17236">
    <property type="entry name" value="SU10_MCP"/>
    <property type="match status" value="1"/>
</dbReference>
<sequence>MTDLTTFLAGTTLPELLESRGLEDPVAFITRFESAFLTMLGFPQMEVITANFHKWPEDKLNADSATLDDATLSAVATTINVTAGQGVRFRAGDIVQFDGSRELISVTSVATDALTVVRAIRSTTGETQVQNDLLQVMNNPNTEAGTAKVARPTELEQNSNFTEMFDETASVSRKMRKTMNIGNVGDQLDHQVLRAQQDLIRRIAKTVINGRRQDTNPEGTASVASTMDGIVQFILTGADSVVVDALGGALTEDLLNQAMEDSWSSGGSPTLIAIGPRQRRAISKLMEGRVRFSVDETTLGVVVERFVSPVGGVVDVMEADKHMPKDIVLILDRSRLSLKKLGADGDPFEIEDLSKTGHVDNKLVSIELTLEAKNTDDGGHALIQNLSAA</sequence>
<accession>A0A0F9NQZ0</accession>
<name>A0A0F9NQZ0_9ZZZZ</name>